<feature type="domain" description="TraG N-terminal Proteobacteria" evidence="3">
    <location>
        <begin position="4"/>
        <end position="452"/>
    </location>
</feature>
<organism evidence="4 5">
    <name type="scientific">Legionella drozanskii LLAP-1</name>
    <dbReference type="NCBI Taxonomy" id="1212489"/>
    <lineage>
        <taxon>Bacteria</taxon>
        <taxon>Pseudomonadati</taxon>
        <taxon>Pseudomonadota</taxon>
        <taxon>Gammaproteobacteria</taxon>
        <taxon>Legionellales</taxon>
        <taxon>Legionellaceae</taxon>
        <taxon>Legionella</taxon>
    </lineage>
</organism>
<evidence type="ECO:0000313" key="4">
    <source>
        <dbReference type="EMBL" id="KTC84389.1"/>
    </source>
</evidence>
<dbReference type="NCBIfam" id="NF010295">
    <property type="entry name" value="PRK13735.1"/>
    <property type="match status" value="1"/>
</dbReference>
<sequence>MSSTIYVLDCGDLFFQLFKAVAAFMKSSSYLRLIGLSAAFGFFIAIVRSFKSLNPNTIIKWFVMYMLVFNIVMIPKTDVLISDISSQKNYPIAHVPVAFAFMAEAFTGLGFGLAQLFDSLFTTPDSLQYTKTGFLFGSKLIQEARDFRVVDPVLKADLSMYFNRCVVGNIFLTHVLSPTELKESTNIWESISKSPSKIRRTLLANKEGIREDKSCFDATPILKARLQAEMTKAYTIFGINLFGNPKNSNYKDLFETHLKSAFNYYQAMETTGTDAFLQAMMLNFIKEGVTDYQAHLNSTASIMSHEFSKSQVQQRYLWEIGGLKSAWLWPFFHSVVMFLAMALFPLIILLVIAYSGIVAFKSYLLFFLSLQFWPALFAVLNFIMSFYGSAISTKYGAISLANLDNIEQLHSEVGSVAGYMMVFIPWLAYGLVTKIGDSFNSLSHSMISGLQSSTMSAAGEAANASFSLGQTSFYNATGNTLSANKHDSNFTSMAGSTTRMLDSGATLTVTRDGSEVIDASSTISRGALSINSNKAISGMLNQAAETNTQAIYSQSHQLSSLVSQGVQQLTQFSELQGKDIRLGDGVSESDTAQVQHAVSNVLGLANTVAERTGVTTEQALTGIMNAGFSSQVGVNTNKSLAGKLMGFAFGVDGNLYARAGYDKSDSTSHRSNDGFEKVLDTKQMQDFRRDFSYLQNFGQTHHLDTAHSKGASLLSQGSSDLRQALNVSNNLDASLSQGERIATARQVTESGGATINRNLDQMFKDYVTDKLDDSERNYLYGHPGDPNAQAKLEQLANQFMSDEGVRNQLIDLYGNESHRVNPQARFDADKTHIQSQHASLQSKQKLQEQELQQQASLNDVGLDEDKARALQNRVETKIHVRKEVNEAMEAVAGTVVDRQNQGVDKEIERGNKNSHAKSIITGDK</sequence>
<protein>
    <submittedName>
        <fullName evidence="4">Mating contact stabilization protein TraG</fullName>
    </submittedName>
</protein>
<dbReference type="Pfam" id="PF07916">
    <property type="entry name" value="TraG_N"/>
    <property type="match status" value="1"/>
</dbReference>
<reference evidence="4 5" key="1">
    <citation type="submission" date="2015-11" db="EMBL/GenBank/DDBJ databases">
        <title>Genomic analysis of 38 Legionella species identifies large and diverse effector repertoires.</title>
        <authorList>
            <person name="Burstein D."/>
            <person name="Amaro F."/>
            <person name="Zusman T."/>
            <person name="Lifshitz Z."/>
            <person name="Cohen O."/>
            <person name="Gilbert J.A."/>
            <person name="Pupko T."/>
            <person name="Shuman H.A."/>
            <person name="Segal G."/>
        </authorList>
    </citation>
    <scope>NUCLEOTIDE SEQUENCE [LARGE SCALE GENOMIC DNA]</scope>
    <source>
        <strain evidence="4 5">ATCC 700990</strain>
    </source>
</reference>
<dbReference type="STRING" id="1212489.Ldro_2992"/>
<dbReference type="PATRIC" id="fig|1212489.4.peg.3163"/>
<dbReference type="OrthoDB" id="5555296at2"/>
<dbReference type="InterPro" id="IPR012931">
    <property type="entry name" value="TraG_N_Proteobacteria"/>
</dbReference>
<feature type="transmembrane region" description="Helical" evidence="2">
    <location>
        <begin position="95"/>
        <end position="117"/>
    </location>
</feature>
<dbReference type="Proteomes" id="UP000054736">
    <property type="component" value="Unassembled WGS sequence"/>
</dbReference>
<dbReference type="EMBL" id="LNXY01000032">
    <property type="protein sequence ID" value="KTC84389.1"/>
    <property type="molecule type" value="Genomic_DNA"/>
</dbReference>
<evidence type="ECO:0000259" key="3">
    <source>
        <dbReference type="Pfam" id="PF07916"/>
    </source>
</evidence>
<dbReference type="AlphaFoldDB" id="A0A0W0SN46"/>
<gene>
    <name evidence="4" type="primary">traG</name>
    <name evidence="4" type="ORF">Ldro_2992</name>
</gene>
<feature type="transmembrane region" description="Helical" evidence="2">
    <location>
        <begin position="331"/>
        <end position="357"/>
    </location>
</feature>
<keyword evidence="2" id="KW-1133">Transmembrane helix</keyword>
<feature type="transmembrane region" description="Helical" evidence="2">
    <location>
        <begin position="58"/>
        <end position="75"/>
    </location>
</feature>
<evidence type="ECO:0000256" key="1">
    <source>
        <dbReference type="SAM" id="MobiDB-lite"/>
    </source>
</evidence>
<feature type="transmembrane region" description="Helical" evidence="2">
    <location>
        <begin position="29"/>
        <end position="46"/>
    </location>
</feature>
<feature type="transmembrane region" description="Helical" evidence="2">
    <location>
        <begin position="363"/>
        <end position="388"/>
    </location>
</feature>
<keyword evidence="5" id="KW-1185">Reference proteome</keyword>
<keyword evidence="2" id="KW-0812">Transmembrane</keyword>
<dbReference type="RefSeq" id="WP_058497263.1">
    <property type="nucleotide sequence ID" value="NZ_CAAAIU010000019.1"/>
</dbReference>
<keyword evidence="2" id="KW-0472">Membrane</keyword>
<feature type="region of interest" description="Disordered" evidence="1">
    <location>
        <begin position="901"/>
        <end position="924"/>
    </location>
</feature>
<evidence type="ECO:0000313" key="5">
    <source>
        <dbReference type="Proteomes" id="UP000054736"/>
    </source>
</evidence>
<accession>A0A0W0SN46</accession>
<comment type="caution">
    <text evidence="4">The sequence shown here is derived from an EMBL/GenBank/DDBJ whole genome shotgun (WGS) entry which is preliminary data.</text>
</comment>
<evidence type="ECO:0000256" key="2">
    <source>
        <dbReference type="SAM" id="Phobius"/>
    </source>
</evidence>
<proteinExistence type="predicted"/>
<name>A0A0W0SN46_9GAMM</name>